<protein>
    <submittedName>
        <fullName evidence="1">Uncharacterized protein</fullName>
    </submittedName>
</protein>
<accession>A0A0C9Y9H6</accession>
<evidence type="ECO:0000313" key="2">
    <source>
        <dbReference type="Proteomes" id="UP000054018"/>
    </source>
</evidence>
<dbReference type="EMBL" id="KN834481">
    <property type="protein sequence ID" value="KIK10679.1"/>
    <property type="molecule type" value="Genomic_DNA"/>
</dbReference>
<evidence type="ECO:0000313" key="1">
    <source>
        <dbReference type="EMBL" id="KIK10679.1"/>
    </source>
</evidence>
<feature type="non-terminal residue" evidence="1">
    <location>
        <position position="59"/>
    </location>
</feature>
<reference evidence="1 2" key="1">
    <citation type="submission" date="2014-04" db="EMBL/GenBank/DDBJ databases">
        <authorList>
            <consortium name="DOE Joint Genome Institute"/>
            <person name="Kuo A."/>
            <person name="Kohler A."/>
            <person name="Costa M.D."/>
            <person name="Nagy L.G."/>
            <person name="Floudas D."/>
            <person name="Copeland A."/>
            <person name="Barry K.W."/>
            <person name="Cichocki N."/>
            <person name="Veneault-Fourrey C."/>
            <person name="LaButti K."/>
            <person name="Lindquist E.A."/>
            <person name="Lipzen A."/>
            <person name="Lundell T."/>
            <person name="Morin E."/>
            <person name="Murat C."/>
            <person name="Sun H."/>
            <person name="Tunlid A."/>
            <person name="Henrissat B."/>
            <person name="Grigoriev I.V."/>
            <person name="Hibbett D.S."/>
            <person name="Martin F."/>
            <person name="Nordberg H.P."/>
            <person name="Cantor M.N."/>
            <person name="Hua S.X."/>
        </authorList>
    </citation>
    <scope>NUCLEOTIDE SEQUENCE [LARGE SCALE GENOMIC DNA]</scope>
    <source>
        <strain evidence="1 2">441</strain>
    </source>
</reference>
<gene>
    <name evidence="1" type="ORF">PISMIDRAFT_690880</name>
</gene>
<proteinExistence type="predicted"/>
<dbReference type="HOGENOM" id="CLU_2961768_0_0_1"/>
<dbReference type="Proteomes" id="UP000054018">
    <property type="component" value="Unassembled WGS sequence"/>
</dbReference>
<reference evidence="2" key="2">
    <citation type="submission" date="2015-01" db="EMBL/GenBank/DDBJ databases">
        <title>Evolutionary Origins and Diversification of the Mycorrhizal Mutualists.</title>
        <authorList>
            <consortium name="DOE Joint Genome Institute"/>
            <consortium name="Mycorrhizal Genomics Consortium"/>
            <person name="Kohler A."/>
            <person name="Kuo A."/>
            <person name="Nagy L.G."/>
            <person name="Floudas D."/>
            <person name="Copeland A."/>
            <person name="Barry K.W."/>
            <person name="Cichocki N."/>
            <person name="Veneault-Fourrey C."/>
            <person name="LaButti K."/>
            <person name="Lindquist E.A."/>
            <person name="Lipzen A."/>
            <person name="Lundell T."/>
            <person name="Morin E."/>
            <person name="Murat C."/>
            <person name="Riley R."/>
            <person name="Ohm R."/>
            <person name="Sun H."/>
            <person name="Tunlid A."/>
            <person name="Henrissat B."/>
            <person name="Grigoriev I.V."/>
            <person name="Hibbett D.S."/>
            <person name="Martin F."/>
        </authorList>
    </citation>
    <scope>NUCLEOTIDE SEQUENCE [LARGE SCALE GENOMIC DNA]</scope>
    <source>
        <strain evidence="2">441</strain>
    </source>
</reference>
<keyword evidence="2" id="KW-1185">Reference proteome</keyword>
<name>A0A0C9Y9H6_9AGAM</name>
<sequence>MRPGVQLNVCAFECEETARFKYFKGEPPTRISHAAPVRPSSSDFPQSVPIVAYLNTIKD</sequence>
<organism evidence="1 2">
    <name type="scientific">Pisolithus microcarpus 441</name>
    <dbReference type="NCBI Taxonomy" id="765257"/>
    <lineage>
        <taxon>Eukaryota</taxon>
        <taxon>Fungi</taxon>
        <taxon>Dikarya</taxon>
        <taxon>Basidiomycota</taxon>
        <taxon>Agaricomycotina</taxon>
        <taxon>Agaricomycetes</taxon>
        <taxon>Agaricomycetidae</taxon>
        <taxon>Boletales</taxon>
        <taxon>Sclerodermatineae</taxon>
        <taxon>Pisolithaceae</taxon>
        <taxon>Pisolithus</taxon>
    </lineage>
</organism>
<dbReference type="AlphaFoldDB" id="A0A0C9Y9H6"/>